<evidence type="ECO:0000313" key="10">
    <source>
        <dbReference type="EMBL" id="SDH66208.1"/>
    </source>
</evidence>
<dbReference type="PANTHER" id="PTHR11748:SF119">
    <property type="entry name" value="D-2-HYDROXYGLUTARATE DEHYDROGENASE"/>
    <property type="match status" value="1"/>
</dbReference>
<dbReference type="InterPro" id="IPR006094">
    <property type="entry name" value="Oxid_FAD_bind_N"/>
</dbReference>
<dbReference type="InterPro" id="IPR017896">
    <property type="entry name" value="4Fe4S_Fe-S-bd"/>
</dbReference>
<dbReference type="Gene3D" id="1.10.1060.10">
    <property type="entry name" value="Alpha-helical ferredoxin"/>
    <property type="match status" value="1"/>
</dbReference>
<dbReference type="Pfam" id="PF13534">
    <property type="entry name" value="Fer4_17"/>
    <property type="match status" value="1"/>
</dbReference>
<evidence type="ECO:0000256" key="4">
    <source>
        <dbReference type="ARBA" id="ARBA00022827"/>
    </source>
</evidence>
<dbReference type="GO" id="GO:0071949">
    <property type="term" value="F:FAD binding"/>
    <property type="evidence" value="ECO:0007669"/>
    <property type="project" value="InterPro"/>
</dbReference>
<evidence type="ECO:0000259" key="9">
    <source>
        <dbReference type="PROSITE" id="PS51387"/>
    </source>
</evidence>
<dbReference type="InterPro" id="IPR009051">
    <property type="entry name" value="Helical_ferredxn"/>
</dbReference>
<dbReference type="Proteomes" id="UP000199492">
    <property type="component" value="Unassembled WGS sequence"/>
</dbReference>
<dbReference type="SUPFAM" id="SSF56176">
    <property type="entry name" value="FAD-binding/transporter-associated domain-like"/>
    <property type="match status" value="1"/>
</dbReference>
<dbReference type="InterPro" id="IPR017900">
    <property type="entry name" value="4Fe4S_Fe_S_CS"/>
</dbReference>
<dbReference type="Gene3D" id="3.30.70.2740">
    <property type="match status" value="1"/>
</dbReference>
<evidence type="ECO:0000256" key="2">
    <source>
        <dbReference type="ARBA" id="ARBA00022630"/>
    </source>
</evidence>
<evidence type="ECO:0000256" key="6">
    <source>
        <dbReference type="ARBA" id="ARBA00023004"/>
    </source>
</evidence>
<dbReference type="Pfam" id="PF02913">
    <property type="entry name" value="FAD-oxidase_C"/>
    <property type="match status" value="1"/>
</dbReference>
<keyword evidence="2" id="KW-0285">Flavoprotein</keyword>
<dbReference type="PROSITE" id="PS51387">
    <property type="entry name" value="FAD_PCMH"/>
    <property type="match status" value="1"/>
</dbReference>
<dbReference type="GO" id="GO:1903457">
    <property type="term" value="P:lactate catabolic process"/>
    <property type="evidence" value="ECO:0007669"/>
    <property type="project" value="TreeGrafter"/>
</dbReference>
<dbReference type="AlphaFoldDB" id="A0A1G8E8D7"/>
<sequence length="991" mass="110577">MQNEIVEELKALRITLEGDLHNDNLMQKLYATDASVYRKLPLAVALPKSNQDIKHLIHFAKTHNTSLIPRTAGTSLAGQCVGEGIVVDVSKYFTRILNINESEKTVTVQPGVVRDELNNYLKPFGLFFGPNTSTSNRCMIGGMVGNNSSGTTSIQYGVTRDKVLKMKTILSDGSEAEFSSINSDEFQQKLKLNSLEGSIYNSIYKELKPESIQKQIQDHFPKPEIHRRNTGYAIDELIKSDVFSTLDIDTNRSVNLVAERSRSANFNMCQLLAGSEGTLAFTTEITLQLDVLPPNESAIIALHFESVAKCLNAVETVMQHNLHTCEMMDDTILNLTKYNKTQQDNRQFIEGNPAAILMCELKAETPELLQLAIDRFITAVNTLNLSYAAPILRAEDIDKAVELRKAGLGLLGNIIGDKKAVACIEDTAVALEDLDAYISEFTTLMTSYNQNAVYYAHAGAGELHLRPILDLKQSEDVVLFRKITTDVAKLVKKYNGSMSGEHGDGIVRAEFIPMMIGEANYQIIKRIKSAFDPQNIFNPGKIVDAYPMDKSFRYEVDRSEPQIETLLDFSASEGILREAEKCNGSGDCRKLPEFGGTMCPSYRATRNEKDTTRGRANTLREFLTNSEKANRFDHKELKEVFDLCLSCKACASECPSSVDVASLKAEFQYQYQKVNGVPFRTKLFAYNNKINGFASHVPKLTNFIFSNRFTSSIIKSVGGIAKERSLPKVSSKSLYKEFQNYKNKIVRDNYIKEVILFNDEFTNHLDTEIGVDAIELLSRLNYKVTIISHSESGRSMLSKGLLEDAKKVANENVSKFKNIISKTTPLVGIEPSAILTFKDEYIRLADDKDGAKSIAQHTFLIEEFIQQEAKLGHINSEQFTKEVKTIKFHGHCHQKALSNQKSSFDVLNLPENYSVTIIPSGCCGMAGSFGYEKEHYEVSMTIGEQTLFPSVRKASDDTLISANGTSCRHQIKDGTGRVARHPISILKEALL</sequence>
<keyword evidence="4" id="KW-0274">FAD</keyword>
<gene>
    <name evidence="10" type="ORF">SAMN04489796_103417</name>
</gene>
<evidence type="ECO:0000256" key="3">
    <source>
        <dbReference type="ARBA" id="ARBA00022723"/>
    </source>
</evidence>
<dbReference type="Gene3D" id="1.10.45.10">
    <property type="entry name" value="Vanillyl-alcohol Oxidase, Chain A, domain 4"/>
    <property type="match status" value="1"/>
</dbReference>
<dbReference type="GO" id="GO:0004458">
    <property type="term" value="F:D-lactate dehydrogenase (cytochrome) activity"/>
    <property type="evidence" value="ECO:0007669"/>
    <property type="project" value="TreeGrafter"/>
</dbReference>
<dbReference type="InterPro" id="IPR036318">
    <property type="entry name" value="FAD-bd_PCMH-like_sf"/>
</dbReference>
<keyword evidence="6" id="KW-0408">Iron</keyword>
<organism evidence="10 11">
    <name type="scientific">Winogradskyella thalassocola</name>
    <dbReference type="NCBI Taxonomy" id="262004"/>
    <lineage>
        <taxon>Bacteria</taxon>
        <taxon>Pseudomonadati</taxon>
        <taxon>Bacteroidota</taxon>
        <taxon>Flavobacteriia</taxon>
        <taxon>Flavobacteriales</taxon>
        <taxon>Flavobacteriaceae</taxon>
        <taxon>Winogradskyella</taxon>
    </lineage>
</organism>
<comment type="cofactor">
    <cofactor evidence="1">
        <name>FAD</name>
        <dbReference type="ChEBI" id="CHEBI:57692"/>
    </cofactor>
</comment>
<dbReference type="SUPFAM" id="SSF55103">
    <property type="entry name" value="FAD-linked oxidases, C-terminal domain"/>
    <property type="match status" value="1"/>
</dbReference>
<dbReference type="InterPro" id="IPR016169">
    <property type="entry name" value="FAD-bd_PCMH_sub2"/>
</dbReference>
<dbReference type="RefSeq" id="WP_092467928.1">
    <property type="nucleotide sequence ID" value="NZ_FNCZ01000003.1"/>
</dbReference>
<evidence type="ECO:0000313" key="11">
    <source>
        <dbReference type="Proteomes" id="UP000199492"/>
    </source>
</evidence>
<dbReference type="EMBL" id="FNCZ01000003">
    <property type="protein sequence ID" value="SDH66208.1"/>
    <property type="molecule type" value="Genomic_DNA"/>
</dbReference>
<dbReference type="Pfam" id="PF01565">
    <property type="entry name" value="FAD_binding_4"/>
    <property type="match status" value="1"/>
</dbReference>
<feature type="domain" description="4Fe-4S ferredoxin-type" evidence="8">
    <location>
        <begin position="635"/>
        <end position="666"/>
    </location>
</feature>
<dbReference type="Gene3D" id="3.30.465.10">
    <property type="match status" value="1"/>
</dbReference>
<protein>
    <submittedName>
        <fullName evidence="10">Fe-S oxidoreductase</fullName>
    </submittedName>
</protein>
<dbReference type="PANTHER" id="PTHR11748">
    <property type="entry name" value="D-LACTATE DEHYDROGENASE"/>
    <property type="match status" value="1"/>
</dbReference>
<dbReference type="InterPro" id="IPR016171">
    <property type="entry name" value="Vanillyl_alc_oxidase_C-sub2"/>
</dbReference>
<dbReference type="SUPFAM" id="SSF46548">
    <property type="entry name" value="alpha-helical ferredoxin"/>
    <property type="match status" value="1"/>
</dbReference>
<dbReference type="PROSITE" id="PS00198">
    <property type="entry name" value="4FE4S_FER_1"/>
    <property type="match status" value="1"/>
</dbReference>
<evidence type="ECO:0000256" key="7">
    <source>
        <dbReference type="ARBA" id="ARBA00023014"/>
    </source>
</evidence>
<dbReference type="InterPro" id="IPR016166">
    <property type="entry name" value="FAD-bd_PCMH"/>
</dbReference>
<proteinExistence type="predicted"/>
<name>A0A1G8E8D7_9FLAO</name>
<accession>A0A1G8E8D7</accession>
<keyword evidence="7" id="KW-0411">Iron-sulfur</keyword>
<keyword evidence="3" id="KW-0479">Metal-binding</keyword>
<keyword evidence="11" id="KW-1185">Reference proteome</keyword>
<dbReference type="InterPro" id="IPR004113">
    <property type="entry name" value="FAD-bd_oxidored_4_C"/>
</dbReference>
<evidence type="ECO:0000259" key="8">
    <source>
        <dbReference type="PROSITE" id="PS51379"/>
    </source>
</evidence>
<evidence type="ECO:0000256" key="1">
    <source>
        <dbReference type="ARBA" id="ARBA00001974"/>
    </source>
</evidence>
<dbReference type="GO" id="GO:0008720">
    <property type="term" value="F:D-lactate dehydrogenase (NAD+) activity"/>
    <property type="evidence" value="ECO:0007669"/>
    <property type="project" value="TreeGrafter"/>
</dbReference>
<dbReference type="OrthoDB" id="9767256at2"/>
<keyword evidence="5" id="KW-0560">Oxidoreductase</keyword>
<dbReference type="STRING" id="262004.SAMN04489796_103417"/>
<dbReference type="GO" id="GO:0046872">
    <property type="term" value="F:metal ion binding"/>
    <property type="evidence" value="ECO:0007669"/>
    <property type="project" value="UniProtKB-KW"/>
</dbReference>
<evidence type="ECO:0000256" key="5">
    <source>
        <dbReference type="ARBA" id="ARBA00023002"/>
    </source>
</evidence>
<reference evidence="11" key="1">
    <citation type="submission" date="2016-10" db="EMBL/GenBank/DDBJ databases">
        <authorList>
            <person name="Varghese N."/>
            <person name="Submissions S."/>
        </authorList>
    </citation>
    <scope>NUCLEOTIDE SEQUENCE [LARGE SCALE GENOMIC DNA]</scope>
    <source>
        <strain evidence="11">DSM 15363</strain>
    </source>
</reference>
<feature type="domain" description="FAD-binding PCMH-type" evidence="9">
    <location>
        <begin position="37"/>
        <end position="292"/>
    </location>
</feature>
<dbReference type="GO" id="GO:0051536">
    <property type="term" value="F:iron-sulfur cluster binding"/>
    <property type="evidence" value="ECO:0007669"/>
    <property type="project" value="UniProtKB-KW"/>
</dbReference>
<dbReference type="PROSITE" id="PS51379">
    <property type="entry name" value="4FE4S_FER_2"/>
    <property type="match status" value="1"/>
</dbReference>
<dbReference type="InterPro" id="IPR016164">
    <property type="entry name" value="FAD-linked_Oxase-like_C"/>
</dbReference>